<dbReference type="GO" id="GO:0005886">
    <property type="term" value="C:plasma membrane"/>
    <property type="evidence" value="ECO:0007669"/>
    <property type="project" value="UniProtKB-SubCell"/>
</dbReference>
<keyword evidence="3" id="KW-0813">Transport</keyword>
<evidence type="ECO:0000256" key="8">
    <source>
        <dbReference type="ARBA" id="ARBA00023176"/>
    </source>
</evidence>
<evidence type="ECO:0000313" key="12">
    <source>
        <dbReference type="EMBL" id="EPZ30993.1"/>
    </source>
</evidence>
<dbReference type="Proteomes" id="UP000281549">
    <property type="component" value="Unassembled WGS sequence"/>
</dbReference>
<dbReference type="GO" id="GO:0003723">
    <property type="term" value="F:RNA binding"/>
    <property type="evidence" value="ECO:0007669"/>
    <property type="project" value="UniProtKB-UniRule"/>
</dbReference>
<dbReference type="InterPro" id="IPR022775">
    <property type="entry name" value="AP_mu_sigma_su"/>
</dbReference>
<dbReference type="InterPro" id="IPR018240">
    <property type="entry name" value="Clathrin_mu_CS"/>
</dbReference>
<dbReference type="FunFam" id="3.30.70.330:FF:000039">
    <property type="entry name" value="U1 small nuclear ribonucleoprotein A"/>
    <property type="match status" value="1"/>
</dbReference>
<dbReference type="GO" id="GO:0006886">
    <property type="term" value="P:intracellular protein transport"/>
    <property type="evidence" value="ECO:0007669"/>
    <property type="project" value="InterPro"/>
</dbReference>
<reference evidence="12 14" key="1">
    <citation type="journal article" date="2013" name="Curr. Biol.">
        <title>Shared signatures of parasitism and phylogenomics unite Cryptomycota and microsporidia.</title>
        <authorList>
            <person name="James T.Y."/>
            <person name="Pelin A."/>
            <person name="Bonen L."/>
            <person name="Ahrendt S."/>
            <person name="Sain D."/>
            <person name="Corradi N."/>
            <person name="Stajich J.E."/>
        </authorList>
    </citation>
    <scope>NUCLEOTIDE SEQUENCE [LARGE SCALE GENOMIC DNA]</scope>
    <source>
        <strain evidence="12 14">CSF55</strain>
        <strain evidence="12 14">CSF55</strain>
    </source>
</reference>
<dbReference type="Proteomes" id="UP000030755">
    <property type="component" value="Unassembled WGS sequence"/>
</dbReference>
<feature type="domain" description="MHD" evidence="11">
    <location>
        <begin position="167"/>
        <end position="428"/>
    </location>
</feature>
<dbReference type="SMART" id="SM00360">
    <property type="entry name" value="RRM"/>
    <property type="match status" value="1"/>
</dbReference>
<evidence type="ECO:0000256" key="9">
    <source>
        <dbReference type="PROSITE-ProRule" id="PRU00176"/>
    </source>
</evidence>
<evidence type="ECO:0000313" key="15">
    <source>
        <dbReference type="Proteomes" id="UP000281549"/>
    </source>
</evidence>
<dbReference type="CDD" id="cd12246">
    <property type="entry name" value="RRM1_U1A_like"/>
    <property type="match status" value="1"/>
</dbReference>
<keyword evidence="7" id="KW-0472">Membrane</keyword>
<dbReference type="STRING" id="988480.A0A075AMU4"/>
<dbReference type="AlphaFoldDB" id="A0A075AMU4"/>
<dbReference type="InterPro" id="IPR028565">
    <property type="entry name" value="MHD"/>
</dbReference>
<evidence type="ECO:0000259" key="10">
    <source>
        <dbReference type="PROSITE" id="PS50102"/>
    </source>
</evidence>
<dbReference type="CDD" id="cd14836">
    <property type="entry name" value="AP2_Mu_N"/>
    <property type="match status" value="1"/>
</dbReference>
<dbReference type="CDD" id="cd09251">
    <property type="entry name" value="AP-2_Mu2_Cterm"/>
    <property type="match status" value="1"/>
</dbReference>
<keyword evidence="6" id="KW-0653">Protein transport</keyword>
<dbReference type="InterPro" id="IPR050431">
    <property type="entry name" value="Adaptor_comp_med_subunit"/>
</dbReference>
<feature type="domain" description="RRM" evidence="10">
    <location>
        <begin position="396"/>
        <end position="475"/>
    </location>
</feature>
<evidence type="ECO:0000259" key="11">
    <source>
        <dbReference type="PROSITE" id="PS51072"/>
    </source>
</evidence>
<evidence type="ECO:0000256" key="5">
    <source>
        <dbReference type="ARBA" id="ARBA00022583"/>
    </source>
</evidence>
<dbReference type="SUPFAM" id="SSF49447">
    <property type="entry name" value="Second domain of Mu2 adaptin subunit (ap50) of ap2 adaptor"/>
    <property type="match status" value="1"/>
</dbReference>
<dbReference type="Pfam" id="PF00076">
    <property type="entry name" value="RRM_1"/>
    <property type="match status" value="1"/>
</dbReference>
<protein>
    <submittedName>
        <fullName evidence="12">Clathrin adaptor, mu subunit domain-containing protein</fullName>
    </submittedName>
</protein>
<keyword evidence="14" id="KW-1185">Reference proteome</keyword>
<evidence type="ECO:0000256" key="7">
    <source>
        <dbReference type="ARBA" id="ARBA00023136"/>
    </source>
</evidence>
<evidence type="ECO:0000256" key="4">
    <source>
        <dbReference type="ARBA" id="ARBA00022475"/>
    </source>
</evidence>
<evidence type="ECO:0000256" key="3">
    <source>
        <dbReference type="ARBA" id="ARBA00022448"/>
    </source>
</evidence>
<dbReference type="InterPro" id="IPR011012">
    <property type="entry name" value="Longin-like_dom_sf"/>
</dbReference>
<keyword evidence="4" id="KW-1003">Cell membrane</keyword>
<dbReference type="GO" id="GO:0005905">
    <property type="term" value="C:clathrin-coated pit"/>
    <property type="evidence" value="ECO:0007669"/>
    <property type="project" value="UniProtKB-KW"/>
</dbReference>
<dbReference type="InterPro" id="IPR001392">
    <property type="entry name" value="Clathrin_mu"/>
</dbReference>
<dbReference type="Pfam" id="PF01217">
    <property type="entry name" value="Clat_adaptor_s"/>
    <property type="match status" value="1"/>
</dbReference>
<dbReference type="PANTHER" id="PTHR10529">
    <property type="entry name" value="AP COMPLEX SUBUNIT MU"/>
    <property type="match status" value="1"/>
</dbReference>
<dbReference type="InterPro" id="IPR035979">
    <property type="entry name" value="RBD_domain_sf"/>
</dbReference>
<evidence type="ECO:0000256" key="6">
    <source>
        <dbReference type="ARBA" id="ARBA00022927"/>
    </source>
</evidence>
<dbReference type="InterPro" id="IPR043512">
    <property type="entry name" value="Mu2_C"/>
</dbReference>
<dbReference type="OrthoDB" id="10259133at2759"/>
<dbReference type="HOGENOM" id="CLU_026996_5_1_1"/>
<dbReference type="InterPro" id="IPR043532">
    <property type="entry name" value="AP2_Mu_N"/>
</dbReference>
<organism evidence="12 14">
    <name type="scientific">Rozella allomycis (strain CSF55)</name>
    <dbReference type="NCBI Taxonomy" id="988480"/>
    <lineage>
        <taxon>Eukaryota</taxon>
        <taxon>Fungi</taxon>
        <taxon>Fungi incertae sedis</taxon>
        <taxon>Cryptomycota</taxon>
        <taxon>Cryptomycota incertae sedis</taxon>
        <taxon>Rozella</taxon>
    </lineage>
</organism>
<dbReference type="Gene3D" id="3.30.450.60">
    <property type="match status" value="1"/>
</dbReference>
<keyword evidence="5" id="KW-0254">Endocytosis</keyword>
<dbReference type="PROSITE" id="PS00990">
    <property type="entry name" value="CLAT_ADAPTOR_M_1"/>
    <property type="match status" value="1"/>
</dbReference>
<dbReference type="OMA" id="WRTPDIK"/>
<dbReference type="EMBL" id="KE561324">
    <property type="protein sequence ID" value="EPZ30993.1"/>
    <property type="molecule type" value="Genomic_DNA"/>
</dbReference>
<dbReference type="InterPro" id="IPR036168">
    <property type="entry name" value="AP2_Mu_C_sf"/>
</dbReference>
<accession>A0A075AMU4</accession>
<evidence type="ECO:0000313" key="14">
    <source>
        <dbReference type="Proteomes" id="UP000030755"/>
    </source>
</evidence>
<reference evidence="15" key="2">
    <citation type="journal article" date="2018" name="Nat. Microbiol.">
        <title>Leveraging single-cell genomics to expand the fungal tree of life.</title>
        <authorList>
            <person name="Ahrendt S.R."/>
            <person name="Quandt C.A."/>
            <person name="Ciobanu D."/>
            <person name="Clum A."/>
            <person name="Salamov A."/>
            <person name="Andreopoulos B."/>
            <person name="Cheng J.F."/>
            <person name="Woyke T."/>
            <person name="Pelin A."/>
            <person name="Henrissat B."/>
            <person name="Reynolds N.K."/>
            <person name="Benny G.L."/>
            <person name="Smith M.E."/>
            <person name="James T.Y."/>
            <person name="Grigoriev I.V."/>
        </authorList>
    </citation>
    <scope>NUCLEOTIDE SEQUENCE [LARGE SCALE GENOMIC DNA]</scope>
    <source>
        <strain evidence="15">CSF55</strain>
    </source>
</reference>
<dbReference type="GO" id="GO:0030131">
    <property type="term" value="C:clathrin adaptor complex"/>
    <property type="evidence" value="ECO:0007669"/>
    <property type="project" value="InterPro"/>
</dbReference>
<dbReference type="InterPro" id="IPR000504">
    <property type="entry name" value="RRM_dom"/>
</dbReference>
<dbReference type="PRINTS" id="PR00314">
    <property type="entry name" value="CLATHRINADPT"/>
</dbReference>
<comment type="subcellular location">
    <subcellularLocation>
        <location evidence="1">Cell membrane</location>
    </subcellularLocation>
    <subcellularLocation>
        <location evidence="2">Membrane</location>
        <location evidence="2">Coated pit</location>
        <topology evidence="2">Peripheral membrane protein</topology>
        <orientation evidence="2">Cytoplasmic side</orientation>
    </subcellularLocation>
</comment>
<proteinExistence type="predicted"/>
<dbReference type="Pfam" id="PF00928">
    <property type="entry name" value="Adap_comp_sub"/>
    <property type="match status" value="1"/>
</dbReference>
<dbReference type="FunFam" id="3.30.450.60:FF:000002">
    <property type="entry name" value="AP-2 complex subunit mu, putative"/>
    <property type="match status" value="1"/>
</dbReference>
<dbReference type="InterPro" id="IPR012677">
    <property type="entry name" value="Nucleotide-bd_a/b_plait_sf"/>
</dbReference>
<dbReference type="PROSITE" id="PS51072">
    <property type="entry name" value="MHD"/>
    <property type="match status" value="1"/>
</dbReference>
<dbReference type="GO" id="GO:0006897">
    <property type="term" value="P:endocytosis"/>
    <property type="evidence" value="ECO:0007669"/>
    <property type="project" value="UniProtKB-KW"/>
</dbReference>
<evidence type="ECO:0000256" key="2">
    <source>
        <dbReference type="ARBA" id="ARBA00004277"/>
    </source>
</evidence>
<keyword evidence="8" id="KW-0168">Coated pit</keyword>
<dbReference type="SUPFAM" id="SSF54928">
    <property type="entry name" value="RNA-binding domain, RBD"/>
    <property type="match status" value="1"/>
</dbReference>
<evidence type="ECO:0000256" key="1">
    <source>
        <dbReference type="ARBA" id="ARBA00004236"/>
    </source>
</evidence>
<dbReference type="PROSITE" id="PS50102">
    <property type="entry name" value="RRM"/>
    <property type="match status" value="1"/>
</dbReference>
<gene>
    <name evidence="12" type="ORF">O9G_001466</name>
    <name evidence="13" type="ORF">ROZALSC1DRAFT_26714</name>
</gene>
<sequence length="581" mass="65215">MLSALFILNFKGEVLVSRSYRPEGKRSLADVFRIQVVSAARIKSPVITVQNTTFFHIHHENIYLVAASSMNTNAATVFEFLYKVVHLGKGYFGKFNEEAVKSNFCLIYELFDEILDIGYPQNTELDTLKQYITTESVKNEMPKEVSKITIQATGATSWRRSDIKYRKNEAFVDVVESVNLIMSSKGNVLRSDVSGQIVMKAFLSGMPECKIGLNDKIINDKEKANTAPGIKPVGTVELDDCQFHQCVKLGKFETERTISFVPPDGEFELMKYRTTENVNPPFKIIANLNESSKNRIDFKITVKSCFSTRLFANNVIIKIPVPPNTSSSQIRSVIGKAKYVPAENAIIWKISRFQGDVEVSLSSEVELSSTTTKKAWSRPPISMAFEVPMFTASGLLVRFLKNINDKIGKVELKKTLYELFATYGQIIALVVSKAPKSRGQAFIVFKDIPSATNAMRNLQSYPFFDKPIVIQYAKTKSKATKDIEKWASEHVNEMPYLSALLPEKKSSTATLAAASAVVAEKASLEKEAKEREVSEKVNKVSENQKSEVDSKILDEYTNRILFLENLPVEANETLLSLLFEQ</sequence>
<dbReference type="EMBL" id="ML004921">
    <property type="protein sequence ID" value="RKP21920.1"/>
    <property type="molecule type" value="Genomic_DNA"/>
</dbReference>
<evidence type="ECO:0000313" key="13">
    <source>
        <dbReference type="EMBL" id="RKP21920.1"/>
    </source>
</evidence>
<name>A0A075AMU4_ROZAC</name>
<dbReference type="Gene3D" id="2.60.40.1170">
    <property type="entry name" value="Mu homology domain, subdomain B"/>
    <property type="match status" value="2"/>
</dbReference>
<dbReference type="Gene3D" id="3.30.70.330">
    <property type="match status" value="1"/>
</dbReference>
<reference evidence="13" key="3">
    <citation type="submission" date="2018-08" db="EMBL/GenBank/DDBJ databases">
        <title>Leveraging single-cell genomics to expand the Fungal Tree of Life.</title>
        <authorList>
            <consortium name="DOE Joint Genome Institute"/>
            <person name="Ahrendt S.R."/>
            <person name="Quandt C.A."/>
            <person name="Ciobanu D."/>
            <person name="Clum A."/>
            <person name="Salamov A."/>
            <person name="Andreopoulos B."/>
            <person name="Cheng J.-F."/>
            <person name="Woyke T."/>
            <person name="Pelin A."/>
            <person name="Henrissat B."/>
            <person name="Reynolds N."/>
            <person name="Benny G.L."/>
            <person name="Smith M.E."/>
            <person name="James T.Y."/>
            <person name="Grigoriev I.V."/>
        </authorList>
    </citation>
    <scope>NUCLEOTIDE SEQUENCE</scope>
    <source>
        <strain evidence="13">CSF55</strain>
    </source>
</reference>
<dbReference type="SUPFAM" id="SSF64356">
    <property type="entry name" value="SNARE-like"/>
    <property type="match status" value="1"/>
</dbReference>
<keyword evidence="9" id="KW-0694">RNA-binding</keyword>